<evidence type="ECO:0000256" key="3">
    <source>
        <dbReference type="ARBA" id="ARBA00022538"/>
    </source>
</evidence>
<evidence type="ECO:0000256" key="7">
    <source>
        <dbReference type="ARBA" id="ARBA00023053"/>
    </source>
</evidence>
<dbReference type="InterPro" id="IPR036397">
    <property type="entry name" value="RNaseH_sf"/>
</dbReference>
<comment type="similarity">
    <text evidence="13">Belongs to the monovalent cation:proton antiporter 1 (CPA1) transporter (TC 2.A.36) family.</text>
</comment>
<dbReference type="GO" id="GO:0051453">
    <property type="term" value="P:regulation of intracellular pH"/>
    <property type="evidence" value="ECO:0007669"/>
    <property type="project" value="TreeGrafter"/>
</dbReference>
<keyword evidence="6 14" id="KW-1133">Transmembrane helix</keyword>
<feature type="transmembrane region" description="Helical" evidence="14">
    <location>
        <begin position="1126"/>
        <end position="1149"/>
    </location>
</feature>
<evidence type="ECO:0000256" key="12">
    <source>
        <dbReference type="ARBA" id="ARBA00047912"/>
    </source>
</evidence>
<comment type="subcellular location">
    <subcellularLocation>
        <location evidence="1">Membrane</location>
        <topology evidence="1">Multi-pass membrane protein</topology>
    </subcellularLocation>
</comment>
<dbReference type="Pfam" id="PF13456">
    <property type="entry name" value="RVT_3"/>
    <property type="match status" value="1"/>
</dbReference>
<reference evidence="18" key="1">
    <citation type="submission" date="2018-02" db="EMBL/GenBank/DDBJ databases">
        <authorList>
            <person name="Cohen D.B."/>
            <person name="Kent A.D."/>
        </authorList>
    </citation>
    <scope>NUCLEOTIDE SEQUENCE</scope>
</reference>
<dbReference type="PANTHER" id="PTHR10110">
    <property type="entry name" value="SODIUM/HYDROGEN EXCHANGER"/>
    <property type="match status" value="1"/>
</dbReference>
<dbReference type="PRINTS" id="PR01084">
    <property type="entry name" value="NAHEXCHNGR"/>
</dbReference>
<dbReference type="InterPro" id="IPR012337">
    <property type="entry name" value="RNaseH-like_sf"/>
</dbReference>
<dbReference type="GO" id="GO:0015385">
    <property type="term" value="F:sodium:proton antiporter activity"/>
    <property type="evidence" value="ECO:0007669"/>
    <property type="project" value="InterPro"/>
</dbReference>
<evidence type="ECO:0000256" key="8">
    <source>
        <dbReference type="ARBA" id="ARBA00023065"/>
    </source>
</evidence>
<evidence type="ECO:0000256" key="6">
    <source>
        <dbReference type="ARBA" id="ARBA00022989"/>
    </source>
</evidence>
<proteinExistence type="inferred from homology"/>
<dbReference type="GO" id="GO:0015386">
    <property type="term" value="F:potassium:proton antiporter activity"/>
    <property type="evidence" value="ECO:0007669"/>
    <property type="project" value="TreeGrafter"/>
</dbReference>
<dbReference type="InterPro" id="IPR004709">
    <property type="entry name" value="NaH_exchanger"/>
</dbReference>
<feature type="transmembrane region" description="Helical" evidence="14">
    <location>
        <begin position="867"/>
        <end position="884"/>
    </location>
</feature>
<evidence type="ECO:0000256" key="1">
    <source>
        <dbReference type="ARBA" id="ARBA00004141"/>
    </source>
</evidence>
<feature type="transmembrane region" description="Helical" evidence="14">
    <location>
        <begin position="1199"/>
        <end position="1222"/>
    </location>
</feature>
<dbReference type="PANTHER" id="PTHR10110:SF179">
    <property type="entry name" value="SODIUM_HYDROGEN EXCHANGER 4"/>
    <property type="match status" value="1"/>
</dbReference>
<organism evidence="18">
    <name type="scientific">Fagus sylvatica</name>
    <name type="common">Beechnut</name>
    <dbReference type="NCBI Taxonomy" id="28930"/>
    <lineage>
        <taxon>Eukaryota</taxon>
        <taxon>Viridiplantae</taxon>
        <taxon>Streptophyta</taxon>
        <taxon>Embryophyta</taxon>
        <taxon>Tracheophyta</taxon>
        <taxon>Spermatophyta</taxon>
        <taxon>Magnoliopsida</taxon>
        <taxon>eudicotyledons</taxon>
        <taxon>Gunneridae</taxon>
        <taxon>Pentapetalae</taxon>
        <taxon>rosids</taxon>
        <taxon>fabids</taxon>
        <taxon>Fagales</taxon>
        <taxon>Fagaceae</taxon>
        <taxon>Fagus</taxon>
    </lineage>
</organism>
<accession>A0A2N9GZG3</accession>
<evidence type="ECO:0000259" key="17">
    <source>
        <dbReference type="Pfam" id="PF13966"/>
    </source>
</evidence>
<dbReference type="InterPro" id="IPR044730">
    <property type="entry name" value="RNase_H-like_dom_plant"/>
</dbReference>
<feature type="transmembrane region" description="Helical" evidence="14">
    <location>
        <begin position="896"/>
        <end position="919"/>
    </location>
</feature>
<feature type="transmembrane region" description="Helical" evidence="14">
    <location>
        <begin position="1057"/>
        <end position="1075"/>
    </location>
</feature>
<evidence type="ECO:0000256" key="2">
    <source>
        <dbReference type="ARBA" id="ARBA00022448"/>
    </source>
</evidence>
<comment type="catalytic activity">
    <reaction evidence="11">
        <text>Na(+)(in) + H(+)(out) = Na(+)(out) + H(+)(in)</text>
        <dbReference type="Rhea" id="RHEA:29419"/>
        <dbReference type="ChEBI" id="CHEBI:15378"/>
        <dbReference type="ChEBI" id="CHEBI:29101"/>
    </reaction>
</comment>
<evidence type="ECO:0000313" key="18">
    <source>
        <dbReference type="EMBL" id="SPD04923.1"/>
    </source>
</evidence>
<evidence type="ECO:0000256" key="10">
    <source>
        <dbReference type="ARBA" id="ARBA00023201"/>
    </source>
</evidence>
<evidence type="ECO:0000256" key="14">
    <source>
        <dbReference type="SAM" id="Phobius"/>
    </source>
</evidence>
<keyword evidence="9 14" id="KW-0472">Membrane</keyword>
<dbReference type="Pfam" id="PF13966">
    <property type="entry name" value="zf-RVT"/>
    <property type="match status" value="1"/>
</dbReference>
<evidence type="ECO:0000256" key="5">
    <source>
        <dbReference type="ARBA" id="ARBA00022958"/>
    </source>
</evidence>
<evidence type="ECO:0000259" key="16">
    <source>
        <dbReference type="Pfam" id="PF13456"/>
    </source>
</evidence>
<feature type="domain" description="Cation/H+ exchanger transmembrane" evidence="15">
    <location>
        <begin position="816"/>
        <end position="1227"/>
    </location>
</feature>
<feature type="transmembrane region" description="Helical" evidence="14">
    <location>
        <begin position="806"/>
        <end position="826"/>
    </location>
</feature>
<evidence type="ECO:0000256" key="9">
    <source>
        <dbReference type="ARBA" id="ARBA00023136"/>
    </source>
</evidence>
<dbReference type="GO" id="GO:0004523">
    <property type="term" value="F:RNA-DNA hybrid ribonuclease activity"/>
    <property type="evidence" value="ECO:0007669"/>
    <property type="project" value="InterPro"/>
</dbReference>
<dbReference type="InterPro" id="IPR018422">
    <property type="entry name" value="Cation/H_exchanger_CPA1"/>
</dbReference>
<dbReference type="InterPro" id="IPR002156">
    <property type="entry name" value="RNaseH_domain"/>
</dbReference>
<dbReference type="Gene3D" id="3.30.420.10">
    <property type="entry name" value="Ribonuclease H-like superfamily/Ribonuclease H"/>
    <property type="match status" value="1"/>
</dbReference>
<name>A0A2N9GZG3_FAGSY</name>
<gene>
    <name evidence="18" type="ORF">FSB_LOCUS32805</name>
</gene>
<dbReference type="GO" id="GO:0003676">
    <property type="term" value="F:nucleic acid binding"/>
    <property type="evidence" value="ECO:0007669"/>
    <property type="project" value="InterPro"/>
</dbReference>
<keyword evidence="5" id="KW-0630">Potassium</keyword>
<dbReference type="CDD" id="cd06222">
    <property type="entry name" value="RNase_H_like"/>
    <property type="match status" value="1"/>
</dbReference>
<keyword evidence="4 13" id="KW-0812">Transmembrane</keyword>
<feature type="transmembrane region" description="Helical" evidence="14">
    <location>
        <begin position="1169"/>
        <end position="1187"/>
    </location>
</feature>
<feature type="transmembrane region" description="Helical" evidence="14">
    <location>
        <begin position="838"/>
        <end position="855"/>
    </location>
</feature>
<keyword evidence="3" id="KW-0633">Potassium transport</keyword>
<dbReference type="Pfam" id="PF00999">
    <property type="entry name" value="Na_H_Exchanger"/>
    <property type="match status" value="1"/>
</dbReference>
<evidence type="ECO:0000256" key="4">
    <source>
        <dbReference type="ARBA" id="ARBA00022692"/>
    </source>
</evidence>
<dbReference type="EMBL" id="OIVN01002591">
    <property type="protein sequence ID" value="SPD04923.1"/>
    <property type="molecule type" value="Genomic_DNA"/>
</dbReference>
<dbReference type="GO" id="GO:0005886">
    <property type="term" value="C:plasma membrane"/>
    <property type="evidence" value="ECO:0007669"/>
    <property type="project" value="TreeGrafter"/>
</dbReference>
<keyword evidence="8 13" id="KW-0406">Ion transport</keyword>
<evidence type="ECO:0000256" key="13">
    <source>
        <dbReference type="RuleBase" id="RU003722"/>
    </source>
</evidence>
<dbReference type="Gene3D" id="6.10.140.1330">
    <property type="match status" value="1"/>
</dbReference>
<keyword evidence="13" id="KW-0050">Antiport</keyword>
<dbReference type="GO" id="GO:0098719">
    <property type="term" value="P:sodium ion import across plasma membrane"/>
    <property type="evidence" value="ECO:0007669"/>
    <property type="project" value="TreeGrafter"/>
</dbReference>
<keyword evidence="2 13" id="KW-0813">Transport</keyword>
<feature type="domain" description="Reverse transcriptase zinc-binding" evidence="17">
    <location>
        <begin position="476"/>
        <end position="571"/>
    </location>
</feature>
<feature type="transmembrane region" description="Helical" evidence="14">
    <location>
        <begin position="1087"/>
        <end position="1106"/>
    </location>
</feature>
<dbReference type="InterPro" id="IPR006153">
    <property type="entry name" value="Cation/H_exchanger_TM"/>
</dbReference>
<evidence type="ECO:0000256" key="11">
    <source>
        <dbReference type="ARBA" id="ARBA00047524"/>
    </source>
</evidence>
<keyword evidence="10 13" id="KW-0739">Sodium transport</keyword>
<evidence type="ECO:0000259" key="15">
    <source>
        <dbReference type="Pfam" id="PF00999"/>
    </source>
</evidence>
<comment type="catalytic activity">
    <reaction evidence="12">
        <text>K(+)(in) + H(+)(out) = K(+)(out) + H(+)(in)</text>
        <dbReference type="Rhea" id="RHEA:29467"/>
        <dbReference type="ChEBI" id="CHEBI:15378"/>
        <dbReference type="ChEBI" id="CHEBI:29103"/>
    </reaction>
</comment>
<dbReference type="SUPFAM" id="SSF53098">
    <property type="entry name" value="Ribonuclease H-like"/>
    <property type="match status" value="1"/>
</dbReference>
<sequence>MDSSIRNNEGVWMEEKEEMVNILLGYYETIFTTSQPTHIEEAVAYVPQVVSSSMNESLTRPYTEVEVEEALKQMAPLKAPGPDGLPPLFYQRYWPVVGQDVTRGVLSCLNSEGFHSLISKASDQGDLQGVALCRRGPKITHLFFADDSLLFTKASTRDCAKLQEILLMYERASGQQVNRDKTTIFFSKATPTDTQEAIKDTLGVPIIQQYERYLGLPSFVGKNRTACFTQLKERVWSKLMGWKEKLLSQAGREVLIKSVAQAIPTYTMSCFRLPNRLCQDLESMIRKFWWGHGLDTNKICWVKWSSLCCQKNTGGMGFRDLRKFNDALLGKQVWRLLTDTNSLLYRVFKAKFFPNCSILEADPKTKGSYAWQSILKARDVIKNGIVWRVGNGKSIKIWRQRWLLEDHHRRIITPTSAILENSTVSELISAQTNHWDEPLIDNIFLPYDAMAIKSIPLSEGRSEDKPFWPDTKTGQYTVKSGYKFLQAEDMKTQPSCSNSKPMNQIWKDVWSLQVPKKIQMFMWRTLKDSLPSKFNLKKKHVIEDPVCELCGALPEDILHALWVCPHAQAAWGDATDLKEIRKSNFQNFTDLWCQLGKRDPPFDMEVFSTTCWAIWNRRNKVRLNQPTDKVDHIPVFVREYLQEFQSCRTPQLPNTSPQPSTQWRKPTTCGFKVNYDGAVFAEKAEAGIGVIVRNRHGLPVAMLSQKIRFPLSVEATEAMAARRAVRFALELGLTDVEFEGDSQIINDALTGEKYSQADFGVITEDTKALARLLHKYLFLHVKQLTTTMVVLSEYVGSLGDDEHGQVLLITVFVAVLCLCLIIGHLLEENRWVNESITAIFTGCIAGAVILLLSKGKNSHILTFSEELFFIYLLPPIIFNAGFQVKKKQFFHNFLTIMSFGVLGVFISALIITAGSWWLFPKLGFVGLTARDYIAIGTIFSSTDTVCTLQVLHQDETPLLYSLVFGEGVVNDATSVVLFNAVQKLDVSRVDGRTALHVVGDFLYLFSTSTALGVIAGLVTAYILKTLYFGRHSSVREIALMILISYLSYMLAELLKLSGILTVFFCGILMSHYAWHNVADSSRITTRHVFATMSFIAETFIFLYVGMDALDMEKWRMTKLSFGTLMGIYSTLLFLILLGRAAFVFPLSVLSNYMNRKAERTAVITFKHQIIIWWAGLMRGAVSIALAFKQFTYSGVTVYPIHATMITNTIVIVLFSTLVFGFLTKPLISYLIPHHETIKNRRRELGSPKEDLDAPLLSFKESAATNISRAKDSLSLLIERPVYTIHFYWRKFDDTYMRPIFGGPVTDQSEC</sequence>
<dbReference type="InterPro" id="IPR026960">
    <property type="entry name" value="RVT-Znf"/>
</dbReference>
<feature type="transmembrane region" description="Helical" evidence="14">
    <location>
        <begin position="1001"/>
        <end position="1022"/>
    </location>
</feature>
<feature type="domain" description="RNase H type-1" evidence="16">
    <location>
        <begin position="674"/>
        <end position="782"/>
    </location>
</feature>
<protein>
    <recommendedName>
        <fullName evidence="13">Sodium/hydrogen exchanger</fullName>
    </recommendedName>
</protein>
<keyword evidence="7" id="KW-0915">Sodium</keyword>
<dbReference type="NCBIfam" id="TIGR00840">
    <property type="entry name" value="b_cpa1"/>
    <property type="match status" value="1"/>
</dbReference>